<dbReference type="InterPro" id="IPR036322">
    <property type="entry name" value="WD40_repeat_dom_sf"/>
</dbReference>
<evidence type="ECO:0000256" key="4">
    <source>
        <dbReference type="SAM" id="MobiDB-lite"/>
    </source>
</evidence>
<evidence type="ECO:0000256" key="3">
    <source>
        <dbReference type="PROSITE-ProRule" id="PRU00221"/>
    </source>
</evidence>
<dbReference type="Pfam" id="PF00400">
    <property type="entry name" value="WD40"/>
    <property type="match status" value="1"/>
</dbReference>
<evidence type="ECO:0000313" key="5">
    <source>
        <dbReference type="EMBL" id="ETO10805.1"/>
    </source>
</evidence>
<accession>X6MCN7</accession>
<name>X6MCN7_RETFI</name>
<dbReference type="PANTHER" id="PTHR22838:SF0">
    <property type="entry name" value="WD REPEAT-CONTAINING PROTEIN 26"/>
    <property type="match status" value="1"/>
</dbReference>
<dbReference type="PANTHER" id="PTHR22838">
    <property type="entry name" value="WD REPEAT PROTEIN 26-RELATED"/>
    <property type="match status" value="1"/>
</dbReference>
<keyword evidence="6" id="KW-1185">Reference proteome</keyword>
<keyword evidence="2" id="KW-0677">Repeat</keyword>
<dbReference type="SMART" id="SM00320">
    <property type="entry name" value="WD40"/>
    <property type="match status" value="4"/>
</dbReference>
<dbReference type="InterPro" id="IPR015943">
    <property type="entry name" value="WD40/YVTN_repeat-like_dom_sf"/>
</dbReference>
<keyword evidence="1 3" id="KW-0853">WD repeat</keyword>
<dbReference type="Gene3D" id="2.130.10.10">
    <property type="entry name" value="YVTN repeat-like/Quinoprotein amine dehydrogenase"/>
    <property type="match status" value="2"/>
</dbReference>
<dbReference type="AlphaFoldDB" id="X6MCN7"/>
<dbReference type="Proteomes" id="UP000023152">
    <property type="component" value="Unassembled WGS sequence"/>
</dbReference>
<dbReference type="InterPro" id="IPR001680">
    <property type="entry name" value="WD40_rpt"/>
</dbReference>
<comment type="caution">
    <text evidence="5">The sequence shown here is derived from an EMBL/GenBank/DDBJ whole genome shotgun (WGS) entry which is preliminary data.</text>
</comment>
<dbReference type="OrthoDB" id="4189at2759"/>
<feature type="region of interest" description="Disordered" evidence="4">
    <location>
        <begin position="222"/>
        <end position="243"/>
    </location>
</feature>
<proteinExistence type="predicted"/>
<dbReference type="PROSITE" id="PS50082">
    <property type="entry name" value="WD_REPEATS_2"/>
    <property type="match status" value="1"/>
</dbReference>
<dbReference type="SUPFAM" id="SSF50978">
    <property type="entry name" value="WD40 repeat-like"/>
    <property type="match status" value="1"/>
</dbReference>
<protein>
    <submittedName>
        <fullName evidence="5">WD-40 repeat protein</fullName>
    </submittedName>
</protein>
<gene>
    <name evidence="5" type="ORF">RFI_26572</name>
</gene>
<reference evidence="5 6" key="1">
    <citation type="journal article" date="2013" name="Curr. Biol.">
        <title>The Genome of the Foraminiferan Reticulomyxa filosa.</title>
        <authorList>
            <person name="Glockner G."/>
            <person name="Hulsmann N."/>
            <person name="Schleicher M."/>
            <person name="Noegel A.A."/>
            <person name="Eichinger L."/>
            <person name="Gallinger C."/>
            <person name="Pawlowski J."/>
            <person name="Sierra R."/>
            <person name="Euteneuer U."/>
            <person name="Pillet L."/>
            <person name="Moustafa A."/>
            <person name="Platzer M."/>
            <person name="Groth M."/>
            <person name="Szafranski K."/>
            <person name="Schliwa M."/>
        </authorList>
    </citation>
    <scope>NUCLEOTIDE SEQUENCE [LARGE SCALE GENOMIC DNA]</scope>
</reference>
<evidence type="ECO:0000313" key="6">
    <source>
        <dbReference type="Proteomes" id="UP000023152"/>
    </source>
</evidence>
<dbReference type="EMBL" id="ASPP01023109">
    <property type="protein sequence ID" value="ETO10805.1"/>
    <property type="molecule type" value="Genomic_DNA"/>
</dbReference>
<dbReference type="InterPro" id="IPR051350">
    <property type="entry name" value="WD_repeat-ST_regulator"/>
</dbReference>
<feature type="repeat" description="WD" evidence="3">
    <location>
        <begin position="83"/>
        <end position="124"/>
    </location>
</feature>
<sequence>MLSLCSGSWDASVKIWSWRPDGLSSVPLSSYSSSRSEIRCTVSSFLSPYIFGSGDESGNIFLYDTRINDAKSSEKGSHIRSISKAHEKEVTRLCWIPNKFEFVSVSTDGWIKHWDGDRGKLLAHQNTGEEFYCVSSDGTYVIAGGESGVVTMHSFDKNNKMRKISGNKNPLSRCDPSSRRVAITAMQMNVDGRYLAIGTKEFSDNILLYDLSQTKSSDVVQMYNSEHSSQKSNKNDKDKRNSGSMFSSMSDVDMFNASNLYKATAKNENFIRLRLCIFFSINFVFLKDLSILYRKKNLKNLVKCLSKEKLLKLFKNYDH</sequence>
<organism evidence="5 6">
    <name type="scientific">Reticulomyxa filosa</name>
    <dbReference type="NCBI Taxonomy" id="46433"/>
    <lineage>
        <taxon>Eukaryota</taxon>
        <taxon>Sar</taxon>
        <taxon>Rhizaria</taxon>
        <taxon>Retaria</taxon>
        <taxon>Foraminifera</taxon>
        <taxon>Monothalamids</taxon>
        <taxon>Reticulomyxidae</taxon>
        <taxon>Reticulomyxa</taxon>
    </lineage>
</organism>
<evidence type="ECO:0000256" key="2">
    <source>
        <dbReference type="ARBA" id="ARBA00022737"/>
    </source>
</evidence>
<evidence type="ECO:0000256" key="1">
    <source>
        <dbReference type="ARBA" id="ARBA00022574"/>
    </source>
</evidence>